<sequence length="110" mass="12997">MRKVWNAITKPEKLSQWFDNESIWEMDKFEEGKTATVTLLPNEKNELEEKTVVTVTIEHILPFMEFHFVDENKEEFAAFRLKEETGIRVFLKSEGFSDSLEKLKALVEKK</sequence>
<dbReference type="Gene3D" id="3.30.530.20">
    <property type="match status" value="1"/>
</dbReference>
<dbReference type="EMBL" id="CP049740">
    <property type="protein sequence ID" value="QII82061.1"/>
    <property type="molecule type" value="Genomic_DNA"/>
</dbReference>
<accession>A0A6G7KA25</accession>
<dbReference type="Proteomes" id="UP000501451">
    <property type="component" value="Chromosome"/>
</dbReference>
<dbReference type="RefSeq" id="WP_166162076.1">
    <property type="nucleotide sequence ID" value="NZ_CP049740.1"/>
</dbReference>
<dbReference type="InterPro" id="IPR023393">
    <property type="entry name" value="START-like_dom_sf"/>
</dbReference>
<dbReference type="KEGG" id="jar:G7057_06175"/>
<evidence type="ECO:0008006" key="3">
    <source>
        <dbReference type="Google" id="ProtNLM"/>
    </source>
</evidence>
<protein>
    <recommendedName>
        <fullName evidence="3">SRPBCC domain-containing protein</fullName>
    </recommendedName>
</protein>
<reference evidence="1 2" key="1">
    <citation type="journal article" date="2017" name="Int. J. Syst. Evol. Microbiol.">
        <title>Jeotgalibaca porci sp. nov. and Jeotgalibaca arthritidis sp. nov., isolated from pigs, and emended description of the genus Jeotgalibaca.</title>
        <authorList>
            <person name="Zamora L."/>
            <person name="Perez-Sancho M."/>
            <person name="Dominguez L."/>
            <person name="Fernandez-Garayzabal J.F."/>
            <person name="Vela A.I."/>
        </authorList>
    </citation>
    <scope>NUCLEOTIDE SEQUENCE [LARGE SCALE GENOMIC DNA]</scope>
    <source>
        <strain evidence="1 2">CECT 9157</strain>
    </source>
</reference>
<dbReference type="AlphaFoldDB" id="A0A6G7KA25"/>
<keyword evidence="2" id="KW-1185">Reference proteome</keyword>
<evidence type="ECO:0000313" key="2">
    <source>
        <dbReference type="Proteomes" id="UP000501451"/>
    </source>
</evidence>
<proteinExistence type="predicted"/>
<evidence type="ECO:0000313" key="1">
    <source>
        <dbReference type="EMBL" id="QII82061.1"/>
    </source>
</evidence>
<gene>
    <name evidence="1" type="ORF">G7057_06175</name>
</gene>
<dbReference type="SUPFAM" id="SSF55961">
    <property type="entry name" value="Bet v1-like"/>
    <property type="match status" value="1"/>
</dbReference>
<organism evidence="1 2">
    <name type="scientific">Jeotgalibaca arthritidis</name>
    <dbReference type="NCBI Taxonomy" id="1868794"/>
    <lineage>
        <taxon>Bacteria</taxon>
        <taxon>Bacillati</taxon>
        <taxon>Bacillota</taxon>
        <taxon>Bacilli</taxon>
        <taxon>Lactobacillales</taxon>
        <taxon>Carnobacteriaceae</taxon>
        <taxon>Jeotgalibaca</taxon>
    </lineage>
</organism>
<name>A0A6G7KA25_9LACT</name>